<reference evidence="2" key="1">
    <citation type="submission" date="2025-08" db="UniProtKB">
        <authorList>
            <consortium name="Ensembl"/>
        </authorList>
    </citation>
    <scope>IDENTIFICATION</scope>
</reference>
<evidence type="ECO:0000313" key="2">
    <source>
        <dbReference type="Ensembl" id="ENSNBRP00000031654.1"/>
    </source>
</evidence>
<dbReference type="SUPFAM" id="SSF48726">
    <property type="entry name" value="Immunoglobulin"/>
    <property type="match status" value="3"/>
</dbReference>
<dbReference type="Ensembl" id="ENSNBRT00000032455.1">
    <property type="protein sequence ID" value="ENSNBRP00000031654.1"/>
    <property type="gene ID" value="ENSNBRG00000024059.1"/>
</dbReference>
<dbReference type="OMA" id="TEEFWCF"/>
<name>A0A3Q4NBD8_NEOBR</name>
<feature type="domain" description="Ig-like" evidence="1">
    <location>
        <begin position="197"/>
        <end position="274"/>
    </location>
</feature>
<dbReference type="InterPro" id="IPR013783">
    <property type="entry name" value="Ig-like_fold"/>
</dbReference>
<dbReference type="InterPro" id="IPR036179">
    <property type="entry name" value="Ig-like_dom_sf"/>
</dbReference>
<dbReference type="Pfam" id="PF13895">
    <property type="entry name" value="Ig_2"/>
    <property type="match status" value="2"/>
</dbReference>
<sequence length="367" mass="40925">HQYTVTPPLPLPNASNVLMSFYANWGVTYAAAKICASNGSTVEMKCTYTYPAGYTVTEEFWCFENNENLIVNSDYKDRIQYNCAEKRCTMKMADLRWTDSREYRFRFITHKSDGKYTGIPGITLSVTKIKVNESCTKAELKCKSSCTGDVSYVWLKNGEKVTEENPHITRQEDYCSASLCKWWIFLRGASPNAPKLPSVTVSPSGEIVENISVILICSSDANPAANYTWYKEGGQTPLSITKQLSLPAIRPSDSGVYNCTAENELGIRKSKHLHINVKYAPKLPSVSVSPSAEIVEGSSVTLTCSSDANPAANYTWYKEGLFLTWPPEGVHHFTSISSENRGNYSCKSENQYGQINSSRVFINVQCK</sequence>
<dbReference type="AlphaFoldDB" id="A0A3Q4NBD8"/>
<evidence type="ECO:0000259" key="1">
    <source>
        <dbReference type="PROSITE" id="PS50835"/>
    </source>
</evidence>
<feature type="domain" description="Ig-like" evidence="1">
    <location>
        <begin position="284"/>
        <end position="362"/>
    </location>
</feature>
<organism evidence="2 3">
    <name type="scientific">Neolamprologus brichardi</name>
    <name type="common">Fairy cichlid</name>
    <name type="synonym">Lamprologus brichardi</name>
    <dbReference type="NCBI Taxonomy" id="32507"/>
    <lineage>
        <taxon>Eukaryota</taxon>
        <taxon>Metazoa</taxon>
        <taxon>Chordata</taxon>
        <taxon>Craniata</taxon>
        <taxon>Vertebrata</taxon>
        <taxon>Euteleostomi</taxon>
        <taxon>Actinopterygii</taxon>
        <taxon>Neopterygii</taxon>
        <taxon>Teleostei</taxon>
        <taxon>Neoteleostei</taxon>
        <taxon>Acanthomorphata</taxon>
        <taxon>Ovalentaria</taxon>
        <taxon>Cichlomorphae</taxon>
        <taxon>Cichliformes</taxon>
        <taxon>Cichlidae</taxon>
        <taxon>African cichlids</taxon>
        <taxon>Pseudocrenilabrinae</taxon>
        <taxon>Lamprologini</taxon>
        <taxon>Neolamprologus</taxon>
    </lineage>
</organism>
<dbReference type="InterPro" id="IPR003599">
    <property type="entry name" value="Ig_sub"/>
</dbReference>
<dbReference type="PANTHER" id="PTHR46013:SF4">
    <property type="entry name" value="B-CELL RECEPTOR CD22-RELATED"/>
    <property type="match status" value="1"/>
</dbReference>
<accession>A0A3Q4NBD8</accession>
<dbReference type="STRING" id="32507.ENSNBRP00000031654"/>
<dbReference type="InterPro" id="IPR003598">
    <property type="entry name" value="Ig_sub2"/>
</dbReference>
<dbReference type="PANTHER" id="PTHR46013">
    <property type="entry name" value="VASCULAR CELL ADHESION MOLECULE 1"/>
    <property type="match status" value="1"/>
</dbReference>
<dbReference type="Proteomes" id="UP000261580">
    <property type="component" value="Unassembled WGS sequence"/>
</dbReference>
<dbReference type="PROSITE" id="PS50835">
    <property type="entry name" value="IG_LIKE"/>
    <property type="match status" value="2"/>
</dbReference>
<reference evidence="2" key="2">
    <citation type="submission" date="2025-09" db="UniProtKB">
        <authorList>
            <consortium name="Ensembl"/>
        </authorList>
    </citation>
    <scope>IDENTIFICATION</scope>
</reference>
<evidence type="ECO:0000313" key="3">
    <source>
        <dbReference type="Proteomes" id="UP000261580"/>
    </source>
</evidence>
<dbReference type="InterPro" id="IPR007110">
    <property type="entry name" value="Ig-like_dom"/>
</dbReference>
<dbReference type="SMART" id="SM00408">
    <property type="entry name" value="IGc2"/>
    <property type="match status" value="2"/>
</dbReference>
<dbReference type="SMART" id="SM00409">
    <property type="entry name" value="IG"/>
    <property type="match status" value="3"/>
</dbReference>
<dbReference type="GeneTree" id="ENSGT01010000222294"/>
<proteinExistence type="predicted"/>
<dbReference type="Gene3D" id="2.60.40.10">
    <property type="entry name" value="Immunoglobulins"/>
    <property type="match status" value="3"/>
</dbReference>
<dbReference type="CDD" id="cd00096">
    <property type="entry name" value="Ig"/>
    <property type="match status" value="1"/>
</dbReference>
<protein>
    <recommendedName>
        <fullName evidence="1">Ig-like domain-containing protein</fullName>
    </recommendedName>
</protein>
<keyword evidence="3" id="KW-1185">Reference proteome</keyword>